<comment type="subcellular location">
    <subcellularLocation>
        <location evidence="1">Secreted</location>
    </subcellularLocation>
</comment>
<organism evidence="13 16">
    <name type="scientific">Adineta steineri</name>
    <dbReference type="NCBI Taxonomy" id="433720"/>
    <lineage>
        <taxon>Eukaryota</taxon>
        <taxon>Metazoa</taxon>
        <taxon>Spiralia</taxon>
        <taxon>Gnathifera</taxon>
        <taxon>Rotifera</taxon>
        <taxon>Eurotatoria</taxon>
        <taxon>Bdelloidea</taxon>
        <taxon>Adinetida</taxon>
        <taxon>Adinetidae</taxon>
        <taxon>Adineta</taxon>
    </lineage>
</organism>
<dbReference type="EMBL" id="CAJOBB010001999">
    <property type="protein sequence ID" value="CAF3927651.1"/>
    <property type="molecule type" value="Genomic_DNA"/>
</dbReference>
<dbReference type="SUPFAM" id="SSF50494">
    <property type="entry name" value="Trypsin-like serine proteases"/>
    <property type="match status" value="1"/>
</dbReference>
<dbReference type="PRINTS" id="PR00722">
    <property type="entry name" value="CHYMOTRYPSIN"/>
</dbReference>
<dbReference type="InterPro" id="IPR001254">
    <property type="entry name" value="Trypsin_dom"/>
</dbReference>
<evidence type="ECO:0000313" key="14">
    <source>
        <dbReference type="EMBL" id="CAF3756213.1"/>
    </source>
</evidence>
<dbReference type="InterPro" id="IPR025155">
    <property type="entry name" value="WxxW_domain"/>
</dbReference>
<proteinExistence type="predicted"/>
<dbReference type="PANTHER" id="PTHR24252">
    <property type="entry name" value="ACROSIN-RELATED"/>
    <property type="match status" value="1"/>
</dbReference>
<dbReference type="EMBL" id="CAJOAY010000896">
    <property type="protein sequence ID" value="CAF3756213.1"/>
    <property type="molecule type" value="Genomic_DNA"/>
</dbReference>
<keyword evidence="8" id="KW-0325">Glycoprotein</keyword>
<evidence type="ECO:0000256" key="10">
    <source>
        <dbReference type="SAM" id="SignalP"/>
    </source>
</evidence>
<dbReference type="GO" id="GO:0006508">
    <property type="term" value="P:proteolysis"/>
    <property type="evidence" value="ECO:0007669"/>
    <property type="project" value="UniProtKB-KW"/>
</dbReference>
<feature type="chain" id="PRO_5035686051" description="Peptidase S1 domain-containing protein" evidence="10">
    <location>
        <begin position="19"/>
        <end position="399"/>
    </location>
</feature>
<accession>A0A815AG14</accession>
<dbReference type="GO" id="GO:0004252">
    <property type="term" value="F:serine-type endopeptidase activity"/>
    <property type="evidence" value="ECO:0007669"/>
    <property type="project" value="InterPro"/>
</dbReference>
<evidence type="ECO:0000313" key="13">
    <source>
        <dbReference type="EMBL" id="CAF1256569.1"/>
    </source>
</evidence>
<dbReference type="SMART" id="SM00020">
    <property type="entry name" value="Tryp_SPc"/>
    <property type="match status" value="1"/>
</dbReference>
<dbReference type="OrthoDB" id="10061449at2759"/>
<evidence type="ECO:0000256" key="3">
    <source>
        <dbReference type="ARBA" id="ARBA00022670"/>
    </source>
</evidence>
<gene>
    <name evidence="12" type="ORF">IZO911_LOCUS26523</name>
    <name evidence="15" type="ORF">KXQ929_LOCUS24274</name>
    <name evidence="14" type="ORF">OKA104_LOCUS15978</name>
    <name evidence="13" type="ORF">VCS650_LOCUS28632</name>
</gene>
<dbReference type="InterPro" id="IPR033116">
    <property type="entry name" value="TRYPSIN_SER"/>
</dbReference>
<dbReference type="Proteomes" id="UP000663868">
    <property type="component" value="Unassembled WGS sequence"/>
</dbReference>
<evidence type="ECO:0000256" key="7">
    <source>
        <dbReference type="ARBA" id="ARBA00023157"/>
    </source>
</evidence>
<dbReference type="CDD" id="cd00190">
    <property type="entry name" value="Tryp_SPc"/>
    <property type="match status" value="1"/>
</dbReference>
<dbReference type="EMBL" id="CAJNOE010000347">
    <property type="protein sequence ID" value="CAF1164471.1"/>
    <property type="molecule type" value="Genomic_DNA"/>
</dbReference>
<evidence type="ECO:0000313" key="12">
    <source>
        <dbReference type="EMBL" id="CAF1164471.1"/>
    </source>
</evidence>
<name>A0A815AG14_9BILA</name>
<dbReference type="Pfam" id="PF00089">
    <property type="entry name" value="Trypsin"/>
    <property type="match status" value="1"/>
</dbReference>
<keyword evidence="4 10" id="KW-0732">Signal</keyword>
<dbReference type="PROSITE" id="PS00135">
    <property type="entry name" value="TRYPSIN_SER"/>
    <property type="match status" value="1"/>
</dbReference>
<dbReference type="Pfam" id="PF13330">
    <property type="entry name" value="Mucin2_WxxW"/>
    <property type="match status" value="1"/>
</dbReference>
<reference evidence="13" key="1">
    <citation type="submission" date="2021-02" db="EMBL/GenBank/DDBJ databases">
        <authorList>
            <person name="Nowell W R."/>
        </authorList>
    </citation>
    <scope>NUCLEOTIDE SEQUENCE</scope>
</reference>
<evidence type="ECO:0000256" key="9">
    <source>
        <dbReference type="RuleBase" id="RU363034"/>
    </source>
</evidence>
<comment type="caution">
    <text evidence="13">The sequence shown here is derived from an EMBL/GenBank/DDBJ whole genome shotgun (WGS) entry which is preliminary data.</text>
</comment>
<dbReference type="InterPro" id="IPR018114">
    <property type="entry name" value="TRYPSIN_HIS"/>
</dbReference>
<evidence type="ECO:0000256" key="4">
    <source>
        <dbReference type="ARBA" id="ARBA00022729"/>
    </source>
</evidence>
<evidence type="ECO:0000256" key="6">
    <source>
        <dbReference type="ARBA" id="ARBA00022825"/>
    </source>
</evidence>
<dbReference type="PANTHER" id="PTHR24252:SF18">
    <property type="entry name" value="OVOCHYMASE 1"/>
    <property type="match status" value="1"/>
</dbReference>
<dbReference type="EMBL" id="CAJNON010000426">
    <property type="protein sequence ID" value="CAF1256569.1"/>
    <property type="molecule type" value="Genomic_DNA"/>
</dbReference>
<dbReference type="PROSITE" id="PS00134">
    <property type="entry name" value="TRYPSIN_HIS"/>
    <property type="match status" value="1"/>
</dbReference>
<dbReference type="InterPro" id="IPR001314">
    <property type="entry name" value="Peptidase_S1A"/>
</dbReference>
<keyword evidence="7" id="KW-1015">Disulfide bond</keyword>
<dbReference type="FunFam" id="2.40.10.10:FF:000060">
    <property type="entry name" value="Acrosin"/>
    <property type="match status" value="1"/>
</dbReference>
<evidence type="ECO:0000256" key="8">
    <source>
        <dbReference type="ARBA" id="ARBA00023180"/>
    </source>
</evidence>
<keyword evidence="3 9" id="KW-0645">Protease</keyword>
<dbReference type="PROSITE" id="PS50240">
    <property type="entry name" value="TRYPSIN_DOM"/>
    <property type="match status" value="1"/>
</dbReference>
<dbReference type="InterPro" id="IPR009003">
    <property type="entry name" value="Peptidase_S1_PA"/>
</dbReference>
<keyword evidence="2" id="KW-0964">Secreted</keyword>
<evidence type="ECO:0000313" key="16">
    <source>
        <dbReference type="Proteomes" id="UP000663891"/>
    </source>
</evidence>
<dbReference type="AlphaFoldDB" id="A0A815AG14"/>
<evidence type="ECO:0000256" key="1">
    <source>
        <dbReference type="ARBA" id="ARBA00004613"/>
    </source>
</evidence>
<evidence type="ECO:0000259" key="11">
    <source>
        <dbReference type="PROSITE" id="PS50240"/>
    </source>
</evidence>
<evidence type="ECO:0000256" key="5">
    <source>
        <dbReference type="ARBA" id="ARBA00022801"/>
    </source>
</evidence>
<protein>
    <recommendedName>
        <fullName evidence="11">Peptidase S1 domain-containing protein</fullName>
    </recommendedName>
</protein>
<feature type="domain" description="Peptidase S1" evidence="11">
    <location>
        <begin position="161"/>
        <end position="399"/>
    </location>
</feature>
<dbReference type="Gene3D" id="2.40.10.10">
    <property type="entry name" value="Trypsin-like serine proteases"/>
    <property type="match status" value="1"/>
</dbReference>
<dbReference type="GO" id="GO:0005576">
    <property type="term" value="C:extracellular region"/>
    <property type="evidence" value="ECO:0007669"/>
    <property type="project" value="UniProtKB-SubCell"/>
</dbReference>
<dbReference type="Proteomes" id="UP000663860">
    <property type="component" value="Unassembled WGS sequence"/>
</dbReference>
<keyword evidence="6 9" id="KW-0720">Serine protease</keyword>
<sequence>MFVLRVFIVSLLLYNVQGAINVFYPSNVTEENCSVNRGWTMWFNVGKPKDNTSGDSEDMSIIFAQNPKTLCRIPLAIQAQSVNYRTGGWSVQWSWKWPDTTLYLLSFYSFAPGGVDFQVRYCCPIGSFVGTTTTTTTPSPLDSSTCGKQLITPRSSKSSRIFGGEDAIANSWPWMIYYQEKKLCGSNVCSGICGGTLINANYIITAAHCIGTKNATDITLIAGMHNRVSTTETATRQVRTVQSIYVHPKYDTVTNINDIAVLRVSVPFILNTYVQPACLPGGEPKPNDQVVIAGWGAQVFAGTVNDILKQAYTKIVDKCDSWWPSVDSSKQMCVANSIDGSSACQGDSGGPILAQYNGQYVVSGVTSYGKDCNTKGSTNSPNVYTRVSAYKAWIKTIIN</sequence>
<dbReference type="Proteomes" id="UP000663891">
    <property type="component" value="Unassembled WGS sequence"/>
</dbReference>
<evidence type="ECO:0000313" key="15">
    <source>
        <dbReference type="EMBL" id="CAF3927651.1"/>
    </source>
</evidence>
<evidence type="ECO:0000256" key="2">
    <source>
        <dbReference type="ARBA" id="ARBA00022525"/>
    </source>
</evidence>
<keyword evidence="5 9" id="KW-0378">Hydrolase</keyword>
<dbReference type="InterPro" id="IPR043504">
    <property type="entry name" value="Peptidase_S1_PA_chymotrypsin"/>
</dbReference>
<dbReference type="Proteomes" id="UP000663881">
    <property type="component" value="Unassembled WGS sequence"/>
</dbReference>
<feature type="signal peptide" evidence="10">
    <location>
        <begin position="1"/>
        <end position="18"/>
    </location>
</feature>